<organism evidence="3 4">
    <name type="scientific">Ilyodon furcidens</name>
    <name type="common">goldbreast splitfin</name>
    <dbReference type="NCBI Taxonomy" id="33524"/>
    <lineage>
        <taxon>Eukaryota</taxon>
        <taxon>Metazoa</taxon>
        <taxon>Chordata</taxon>
        <taxon>Craniata</taxon>
        <taxon>Vertebrata</taxon>
        <taxon>Euteleostomi</taxon>
        <taxon>Actinopterygii</taxon>
        <taxon>Neopterygii</taxon>
        <taxon>Teleostei</taxon>
        <taxon>Neoteleostei</taxon>
        <taxon>Acanthomorphata</taxon>
        <taxon>Ovalentaria</taxon>
        <taxon>Atherinomorphae</taxon>
        <taxon>Cyprinodontiformes</taxon>
        <taxon>Goodeidae</taxon>
        <taxon>Ilyodon</taxon>
    </lineage>
</organism>
<accession>A0ABV0UYI7</accession>
<protein>
    <submittedName>
        <fullName evidence="3">Uncharacterized protein</fullName>
    </submittedName>
</protein>
<feature type="region of interest" description="Disordered" evidence="1">
    <location>
        <begin position="1"/>
        <end position="23"/>
    </location>
</feature>
<gene>
    <name evidence="3" type="ORF">ILYODFUR_037835</name>
</gene>
<dbReference type="EMBL" id="JAHRIQ010089811">
    <property type="protein sequence ID" value="MEQ2250232.1"/>
    <property type="molecule type" value="Genomic_DNA"/>
</dbReference>
<dbReference type="Proteomes" id="UP001482620">
    <property type="component" value="Unassembled WGS sequence"/>
</dbReference>
<name>A0ABV0UYI7_9TELE</name>
<keyword evidence="2" id="KW-0812">Transmembrane</keyword>
<keyword evidence="2" id="KW-0472">Membrane</keyword>
<sequence>MDERRRIERKHQCRDQKDLKRSPVSASYRQMLLRRLQTHKEAPAGHRVTWEEEEKQMLVHGGGCRGDEVRLCFCVGKKNPPTLISCLTDEAPGLLLFLLLLSLLISCIHVLFPLLFKS</sequence>
<evidence type="ECO:0000256" key="1">
    <source>
        <dbReference type="SAM" id="MobiDB-lite"/>
    </source>
</evidence>
<evidence type="ECO:0000313" key="3">
    <source>
        <dbReference type="EMBL" id="MEQ2250232.1"/>
    </source>
</evidence>
<reference evidence="3 4" key="1">
    <citation type="submission" date="2021-06" db="EMBL/GenBank/DDBJ databases">
        <authorList>
            <person name="Palmer J.M."/>
        </authorList>
    </citation>
    <scope>NUCLEOTIDE SEQUENCE [LARGE SCALE GENOMIC DNA]</scope>
    <source>
        <strain evidence="4">if_2019</strain>
        <tissue evidence="3">Muscle</tissue>
    </source>
</reference>
<keyword evidence="2" id="KW-1133">Transmembrane helix</keyword>
<keyword evidence="4" id="KW-1185">Reference proteome</keyword>
<evidence type="ECO:0000313" key="4">
    <source>
        <dbReference type="Proteomes" id="UP001482620"/>
    </source>
</evidence>
<feature type="transmembrane region" description="Helical" evidence="2">
    <location>
        <begin position="94"/>
        <end position="116"/>
    </location>
</feature>
<evidence type="ECO:0000256" key="2">
    <source>
        <dbReference type="SAM" id="Phobius"/>
    </source>
</evidence>
<comment type="caution">
    <text evidence="3">The sequence shown here is derived from an EMBL/GenBank/DDBJ whole genome shotgun (WGS) entry which is preliminary data.</text>
</comment>
<proteinExistence type="predicted"/>